<dbReference type="EMBL" id="JBHUPC010000012">
    <property type="protein sequence ID" value="MFD2891358.1"/>
    <property type="molecule type" value="Genomic_DNA"/>
</dbReference>
<dbReference type="PANTHER" id="PTHR15337">
    <property type="entry name" value="ANTERIOR GRADIENT PROTEIN-RELATED"/>
    <property type="match status" value="1"/>
</dbReference>
<accession>A0ABW5YLB8</accession>
<protein>
    <submittedName>
        <fullName evidence="2">Thioredoxin family protein</fullName>
    </submittedName>
</protein>
<reference evidence="3" key="1">
    <citation type="journal article" date="2019" name="Int. J. Syst. Evol. Microbiol.">
        <title>The Global Catalogue of Microorganisms (GCM) 10K type strain sequencing project: providing services to taxonomists for standard genome sequencing and annotation.</title>
        <authorList>
            <consortium name="The Broad Institute Genomics Platform"/>
            <consortium name="The Broad Institute Genome Sequencing Center for Infectious Disease"/>
            <person name="Wu L."/>
            <person name="Ma J."/>
        </authorList>
    </citation>
    <scope>NUCLEOTIDE SEQUENCE [LARGE SCALE GENOMIC DNA]</scope>
    <source>
        <strain evidence="3">KCTC 22671</strain>
    </source>
</reference>
<dbReference type="Proteomes" id="UP001597534">
    <property type="component" value="Unassembled WGS sequence"/>
</dbReference>
<evidence type="ECO:0000256" key="1">
    <source>
        <dbReference type="ARBA" id="ARBA00022729"/>
    </source>
</evidence>
<dbReference type="SUPFAM" id="SSF52833">
    <property type="entry name" value="Thioredoxin-like"/>
    <property type="match status" value="1"/>
</dbReference>
<evidence type="ECO:0000313" key="2">
    <source>
        <dbReference type="EMBL" id="MFD2891358.1"/>
    </source>
</evidence>
<dbReference type="RefSeq" id="WP_379810934.1">
    <property type="nucleotide sequence ID" value="NZ_JBHUPC010000012.1"/>
</dbReference>
<name>A0ABW5YLB8_9FLAO</name>
<sequence length="142" mass="16587">MKLFHTLCCLFLFQISIAQEIEKYTDWNQAVSVAKKENKPILIILTGAEWCKPCVKMERNVISTNEYKRFAQQNYVTYEINIPKYHDYNSKIMQEYTHFKNKYQSNALPCLILVDNDGNEITKITNGLSSLEKVLTQLKAKL</sequence>
<gene>
    <name evidence="2" type="ORF">ACFS5J_04950</name>
</gene>
<keyword evidence="3" id="KW-1185">Reference proteome</keyword>
<dbReference type="InterPro" id="IPR051099">
    <property type="entry name" value="AGR/TXD"/>
</dbReference>
<evidence type="ECO:0000313" key="3">
    <source>
        <dbReference type="Proteomes" id="UP001597534"/>
    </source>
</evidence>
<dbReference type="Gene3D" id="3.40.30.10">
    <property type="entry name" value="Glutaredoxin"/>
    <property type="match status" value="1"/>
</dbReference>
<dbReference type="Pfam" id="PF13899">
    <property type="entry name" value="Thioredoxin_7"/>
    <property type="match status" value="1"/>
</dbReference>
<keyword evidence="1" id="KW-0732">Signal</keyword>
<dbReference type="PANTHER" id="PTHR15337:SF11">
    <property type="entry name" value="THIOREDOXIN DOMAIN-CONTAINING PROTEIN"/>
    <property type="match status" value="1"/>
</dbReference>
<dbReference type="InterPro" id="IPR036249">
    <property type="entry name" value="Thioredoxin-like_sf"/>
</dbReference>
<organism evidence="2 3">
    <name type="scientific">Flavobacterium chuncheonense</name>
    <dbReference type="NCBI Taxonomy" id="2026653"/>
    <lineage>
        <taxon>Bacteria</taxon>
        <taxon>Pseudomonadati</taxon>
        <taxon>Bacteroidota</taxon>
        <taxon>Flavobacteriia</taxon>
        <taxon>Flavobacteriales</taxon>
        <taxon>Flavobacteriaceae</taxon>
        <taxon>Flavobacterium</taxon>
    </lineage>
</organism>
<proteinExistence type="predicted"/>
<comment type="caution">
    <text evidence="2">The sequence shown here is derived from an EMBL/GenBank/DDBJ whole genome shotgun (WGS) entry which is preliminary data.</text>
</comment>